<evidence type="ECO:0000313" key="6">
    <source>
        <dbReference type="Proteomes" id="UP000191024"/>
    </source>
</evidence>
<keyword evidence="4" id="KW-0539">Nucleus</keyword>
<dbReference type="OrthoDB" id="4033486at2759"/>
<evidence type="ECO:0000256" key="3">
    <source>
        <dbReference type="ARBA" id="ARBA00019533"/>
    </source>
</evidence>
<dbReference type="Proteomes" id="UP000191024">
    <property type="component" value="Chromosome E"/>
</dbReference>
<dbReference type="InterPro" id="IPR031391">
    <property type="entry name" value="Swm2"/>
</dbReference>
<protein>
    <recommendedName>
        <fullName evidence="3">Nucleolar protein SWM2</fullName>
    </recommendedName>
</protein>
<organism evidence="5 6">
    <name type="scientific">Lachancea mirantina</name>
    <dbReference type="NCBI Taxonomy" id="1230905"/>
    <lineage>
        <taxon>Eukaryota</taxon>
        <taxon>Fungi</taxon>
        <taxon>Dikarya</taxon>
        <taxon>Ascomycota</taxon>
        <taxon>Saccharomycotina</taxon>
        <taxon>Saccharomycetes</taxon>
        <taxon>Saccharomycetales</taxon>
        <taxon>Saccharomycetaceae</taxon>
        <taxon>Lachancea</taxon>
    </lineage>
</organism>
<accession>A0A1G4JLT1</accession>
<dbReference type="EMBL" id="LT598465">
    <property type="protein sequence ID" value="SCU91568.1"/>
    <property type="molecule type" value="Genomic_DNA"/>
</dbReference>
<keyword evidence="6" id="KW-1185">Reference proteome</keyword>
<reference evidence="5 6" key="1">
    <citation type="submission" date="2016-03" db="EMBL/GenBank/DDBJ databases">
        <authorList>
            <person name="Devillers H."/>
        </authorList>
    </citation>
    <scope>NUCLEOTIDE SEQUENCE [LARGE SCALE GENOMIC DNA]</scope>
    <source>
        <strain evidence="5">CBS 11717</strain>
    </source>
</reference>
<comment type="subcellular location">
    <subcellularLocation>
        <location evidence="1">Nucleus</location>
        <location evidence="1">Nucleolus</location>
    </subcellularLocation>
</comment>
<evidence type="ECO:0000313" key="5">
    <source>
        <dbReference type="EMBL" id="SCU91568.1"/>
    </source>
</evidence>
<dbReference type="GO" id="GO:0005730">
    <property type="term" value="C:nucleolus"/>
    <property type="evidence" value="ECO:0007669"/>
    <property type="project" value="UniProtKB-SubCell"/>
</dbReference>
<dbReference type="Pfam" id="PF17083">
    <property type="entry name" value="Swm2"/>
    <property type="match status" value="1"/>
</dbReference>
<dbReference type="AlphaFoldDB" id="A0A1G4JLT1"/>
<evidence type="ECO:0000256" key="4">
    <source>
        <dbReference type="ARBA" id="ARBA00023242"/>
    </source>
</evidence>
<evidence type="ECO:0000256" key="2">
    <source>
        <dbReference type="ARBA" id="ARBA00010032"/>
    </source>
</evidence>
<evidence type="ECO:0000256" key="1">
    <source>
        <dbReference type="ARBA" id="ARBA00004604"/>
    </source>
</evidence>
<sequence length="124" mass="14358">MSTFSIPLLQQFVDNFTQLELIPASFTPILDPYYTEIAKNQELKDRASEICNAVLKDYQNYNPEIVKRCSRFHGVLAQSQQNPRLDNLIIEDIDVTASKFSQFTDDREHMGNLIVEEIDVEQFV</sequence>
<gene>
    <name evidence="5" type="ORF">LAMI_0E06414G</name>
</gene>
<proteinExistence type="inferred from homology"/>
<comment type="similarity">
    <text evidence="2">Belongs to the SWM2 family.</text>
</comment>
<name>A0A1G4JLT1_9SACH</name>